<dbReference type="InterPro" id="IPR009057">
    <property type="entry name" value="Homeodomain-like_sf"/>
</dbReference>
<gene>
    <name evidence="4" type="ORF">BDA99DRAFT_252296</name>
</gene>
<feature type="compositionally biased region" description="Acidic residues" evidence="1">
    <location>
        <begin position="34"/>
        <end position="46"/>
    </location>
</feature>
<feature type="compositionally biased region" description="Basic and acidic residues" evidence="1">
    <location>
        <begin position="330"/>
        <end position="350"/>
    </location>
</feature>
<dbReference type="SMART" id="SM00717">
    <property type="entry name" value="SANT"/>
    <property type="match status" value="1"/>
</dbReference>
<comment type="caution">
    <text evidence="4">The sequence shown here is derived from an EMBL/GenBank/DDBJ whole genome shotgun (WGS) entry which is preliminary data.</text>
</comment>
<dbReference type="EMBL" id="JAIXMP010000040">
    <property type="protein sequence ID" value="KAI9248040.1"/>
    <property type="molecule type" value="Genomic_DNA"/>
</dbReference>
<evidence type="ECO:0000313" key="4">
    <source>
        <dbReference type="EMBL" id="KAI9248040.1"/>
    </source>
</evidence>
<accession>A0AAD5P8Q5</accession>
<protein>
    <recommendedName>
        <fullName evidence="6">Myb-like domain-containing protein</fullName>
    </recommendedName>
</protein>
<feature type="compositionally biased region" description="Acidic residues" evidence="1">
    <location>
        <begin position="13"/>
        <end position="22"/>
    </location>
</feature>
<feature type="compositionally biased region" description="Polar residues" evidence="1">
    <location>
        <begin position="436"/>
        <end position="446"/>
    </location>
</feature>
<dbReference type="CDD" id="cd11660">
    <property type="entry name" value="SANT_TRF"/>
    <property type="match status" value="1"/>
</dbReference>
<proteinExistence type="predicted"/>
<feature type="compositionally biased region" description="Acidic residues" evidence="1">
    <location>
        <begin position="56"/>
        <end position="71"/>
    </location>
</feature>
<dbReference type="Proteomes" id="UP001209540">
    <property type="component" value="Unassembled WGS sequence"/>
</dbReference>
<feature type="domain" description="Myb-like" evidence="2">
    <location>
        <begin position="448"/>
        <end position="502"/>
    </location>
</feature>
<evidence type="ECO:0000313" key="5">
    <source>
        <dbReference type="Proteomes" id="UP001209540"/>
    </source>
</evidence>
<evidence type="ECO:0008006" key="6">
    <source>
        <dbReference type="Google" id="ProtNLM"/>
    </source>
</evidence>
<dbReference type="AlphaFoldDB" id="A0AAD5P8Q5"/>
<evidence type="ECO:0000256" key="1">
    <source>
        <dbReference type="SAM" id="MobiDB-lite"/>
    </source>
</evidence>
<dbReference type="PROSITE" id="PS50090">
    <property type="entry name" value="MYB_LIKE"/>
    <property type="match status" value="1"/>
</dbReference>
<dbReference type="InterPro" id="IPR017930">
    <property type="entry name" value="Myb_dom"/>
</dbReference>
<feature type="compositionally biased region" description="Polar residues" evidence="1">
    <location>
        <begin position="258"/>
        <end position="269"/>
    </location>
</feature>
<feature type="compositionally biased region" description="Low complexity" evidence="1">
    <location>
        <begin position="406"/>
        <end position="435"/>
    </location>
</feature>
<feature type="region of interest" description="Disordered" evidence="1">
    <location>
        <begin position="1"/>
        <end position="172"/>
    </location>
</feature>
<feature type="compositionally biased region" description="Polar residues" evidence="1">
    <location>
        <begin position="122"/>
        <end position="137"/>
    </location>
</feature>
<feature type="compositionally biased region" description="Basic residues" evidence="1">
    <location>
        <begin position="532"/>
        <end position="543"/>
    </location>
</feature>
<keyword evidence="5" id="KW-1185">Reference proteome</keyword>
<feature type="compositionally biased region" description="Basic and acidic residues" evidence="1">
    <location>
        <begin position="138"/>
        <end position="149"/>
    </location>
</feature>
<dbReference type="SUPFAM" id="SSF46689">
    <property type="entry name" value="Homeodomain-like"/>
    <property type="match status" value="1"/>
</dbReference>
<name>A0AAD5P8Q5_9FUNG</name>
<dbReference type="Gene3D" id="1.10.246.220">
    <property type="match status" value="1"/>
</dbReference>
<feature type="compositionally biased region" description="Polar residues" evidence="1">
    <location>
        <begin position="1"/>
        <end position="10"/>
    </location>
</feature>
<dbReference type="PROSITE" id="PS51294">
    <property type="entry name" value="HTH_MYB"/>
    <property type="match status" value="1"/>
</dbReference>
<feature type="region of interest" description="Disordered" evidence="1">
    <location>
        <begin position="209"/>
        <end position="453"/>
    </location>
</feature>
<feature type="domain" description="HTH myb-type" evidence="3">
    <location>
        <begin position="455"/>
        <end position="506"/>
    </location>
</feature>
<evidence type="ECO:0000259" key="2">
    <source>
        <dbReference type="PROSITE" id="PS50090"/>
    </source>
</evidence>
<feature type="region of interest" description="Disordered" evidence="1">
    <location>
        <begin position="526"/>
        <end position="549"/>
    </location>
</feature>
<reference evidence="4" key="1">
    <citation type="journal article" date="2022" name="IScience">
        <title>Evolution of zygomycete secretomes and the origins of terrestrial fungal ecologies.</title>
        <authorList>
            <person name="Chang Y."/>
            <person name="Wang Y."/>
            <person name="Mondo S."/>
            <person name="Ahrendt S."/>
            <person name="Andreopoulos W."/>
            <person name="Barry K."/>
            <person name="Beard J."/>
            <person name="Benny G.L."/>
            <person name="Blankenship S."/>
            <person name="Bonito G."/>
            <person name="Cuomo C."/>
            <person name="Desiro A."/>
            <person name="Gervers K.A."/>
            <person name="Hundley H."/>
            <person name="Kuo A."/>
            <person name="LaButti K."/>
            <person name="Lang B.F."/>
            <person name="Lipzen A."/>
            <person name="O'Donnell K."/>
            <person name="Pangilinan J."/>
            <person name="Reynolds N."/>
            <person name="Sandor L."/>
            <person name="Smith M.E."/>
            <person name="Tsang A."/>
            <person name="Grigoriev I.V."/>
            <person name="Stajich J.E."/>
            <person name="Spatafora J.W."/>
        </authorList>
    </citation>
    <scope>NUCLEOTIDE SEQUENCE</scope>
    <source>
        <strain evidence="4">RSA 2281</strain>
    </source>
</reference>
<feature type="compositionally biased region" description="Acidic residues" evidence="1">
    <location>
        <begin position="85"/>
        <end position="100"/>
    </location>
</feature>
<organism evidence="4 5">
    <name type="scientific">Phascolomyces articulosus</name>
    <dbReference type="NCBI Taxonomy" id="60185"/>
    <lineage>
        <taxon>Eukaryota</taxon>
        <taxon>Fungi</taxon>
        <taxon>Fungi incertae sedis</taxon>
        <taxon>Mucoromycota</taxon>
        <taxon>Mucoromycotina</taxon>
        <taxon>Mucoromycetes</taxon>
        <taxon>Mucorales</taxon>
        <taxon>Lichtheimiaceae</taxon>
        <taxon>Phascolomyces</taxon>
    </lineage>
</organism>
<reference evidence="4" key="2">
    <citation type="submission" date="2023-02" db="EMBL/GenBank/DDBJ databases">
        <authorList>
            <consortium name="DOE Joint Genome Institute"/>
            <person name="Mondo S.J."/>
            <person name="Chang Y."/>
            <person name="Wang Y."/>
            <person name="Ahrendt S."/>
            <person name="Andreopoulos W."/>
            <person name="Barry K."/>
            <person name="Beard J."/>
            <person name="Benny G.L."/>
            <person name="Blankenship S."/>
            <person name="Bonito G."/>
            <person name="Cuomo C."/>
            <person name="Desiro A."/>
            <person name="Gervers K.A."/>
            <person name="Hundley H."/>
            <person name="Kuo A."/>
            <person name="LaButti K."/>
            <person name="Lang B.F."/>
            <person name="Lipzen A."/>
            <person name="O'Donnell K."/>
            <person name="Pangilinan J."/>
            <person name="Reynolds N."/>
            <person name="Sandor L."/>
            <person name="Smith M.W."/>
            <person name="Tsang A."/>
            <person name="Grigoriev I.V."/>
            <person name="Stajich J.E."/>
            <person name="Spatafora J.W."/>
        </authorList>
    </citation>
    <scope>NUCLEOTIDE SEQUENCE</scope>
    <source>
        <strain evidence="4">RSA 2281</strain>
    </source>
</reference>
<evidence type="ECO:0000259" key="3">
    <source>
        <dbReference type="PROSITE" id="PS51294"/>
    </source>
</evidence>
<dbReference type="InterPro" id="IPR001005">
    <property type="entry name" value="SANT/Myb"/>
</dbReference>
<sequence length="549" mass="61533">MYPDPTTQTETHNEDEEQDRNDDEMKGNNMTEEVVNEEADQGEVIEEATNKVQQNDAEENDEDMFEEEDMDEQVRSVPHFKNIEMESEQDELEEDDDDDNNNIKNICTVRGSTQDDEDASVPTRNNADHNSSSTFKRNTPEDEPNRDAESPPIKRPRVIPATQTDNGSVLDYDSDELESVITSARQTSNRFISSFQSVSGVPERFQSTITAQYSTLDDEIATPDMNESQPENTDQDAHTSDIPPPSSPQNPLDENLPGENQASERQSNVDLVDENQPSEHPASERQPSINPADDRQSGVNPEDEYQSSENSTDEYQPSETPADQPNVNPADEHQLDENSPDEHRESEKLPHGLPHTINEGPAEGFSDYSDSDGDYQDALQSTEPELSHSVASAPVRPPRADLPFRGTAGQTATETETTTTTATATNTVQATSNNTISRQSNGNTRNRAPDRGYNPWTSEELEALENGIGAFGTRWVAIKERYKETLRARTNVQLKDKARNELKFRKLAGEPLGVYECLDRQVQFSGEQSTRRTNRRALIKRRREAGEVE</sequence>
<feature type="compositionally biased region" description="Polar residues" evidence="1">
    <location>
        <begin position="307"/>
        <end position="327"/>
    </location>
</feature>